<dbReference type="SUPFAM" id="SSF81383">
    <property type="entry name" value="F-box domain"/>
    <property type="match status" value="1"/>
</dbReference>
<protein>
    <recommendedName>
        <fullName evidence="1">F-box domain-containing protein</fullName>
    </recommendedName>
</protein>
<evidence type="ECO:0000313" key="3">
    <source>
        <dbReference type="Proteomes" id="UP000290288"/>
    </source>
</evidence>
<dbReference type="STRING" id="2316362.A0A4Q2CZF4"/>
<sequence length="509" mass="57836">MTNKLCAYYISTNAPPSDTEAASLQTEINDLLARVAQTEERIRRRRSVLSAVRRLPEEILGEIFVCLLPEILDFRGRTDLITLCLVCKSWRNAAMLCHRLWRGLGVCKSQLSFDGVIKWLERSAALPKALEVLHEEGDDGIQLASTALSRLLVEGLFLDHLTLEWPDTGVLLDALEVSEVSKLSRPLDHLKSLTLDLTSLWDSQRINVEPIFLNLPPTVICFQIHLPWYDADIFEHLDPFLDLPESFSRNLCALTIVTDWNVRHTFELLKYCSNLETLTLVSGRPPYPLDDLIEPIPLKFPKLQTLKVENAPFDLVANLAALTTPSLLNLDIQFAFYDDFNSAPHRATQYLHSFLASKSNCAQTLQSLNLGRLSGVPTDKLVQILEHLPSLTCLALCGLNTEEHGGLFYALFHRRKNSNGEACKSILPCLEVLELIEVDQDYDFYWLPRFINLGEPRRLQDANNQLHDDHPFQRLTVSRRKRTIGKNLEGYLRLCQRGRVTVEVFGLVD</sequence>
<dbReference type="SUPFAM" id="SSF52047">
    <property type="entry name" value="RNI-like"/>
    <property type="match status" value="1"/>
</dbReference>
<evidence type="ECO:0000259" key="1">
    <source>
        <dbReference type="Pfam" id="PF12937"/>
    </source>
</evidence>
<accession>A0A4Q2CZF4</accession>
<dbReference type="OrthoDB" id="3221235at2759"/>
<dbReference type="InterPro" id="IPR036047">
    <property type="entry name" value="F-box-like_dom_sf"/>
</dbReference>
<dbReference type="EMBL" id="SDEE01002027">
    <property type="protein sequence ID" value="RXW11331.1"/>
    <property type="molecule type" value="Genomic_DNA"/>
</dbReference>
<dbReference type="AlphaFoldDB" id="A0A4Q2CZF4"/>
<proteinExistence type="predicted"/>
<keyword evidence="3" id="KW-1185">Reference proteome</keyword>
<dbReference type="InterPro" id="IPR001810">
    <property type="entry name" value="F-box_dom"/>
</dbReference>
<comment type="caution">
    <text evidence="2">The sequence shown here is derived from an EMBL/GenBank/DDBJ whole genome shotgun (WGS) entry which is preliminary data.</text>
</comment>
<evidence type="ECO:0000313" key="2">
    <source>
        <dbReference type="EMBL" id="RXW11331.1"/>
    </source>
</evidence>
<gene>
    <name evidence="2" type="ORF">EST38_g14524</name>
</gene>
<name>A0A4Q2CZF4_9AGAR</name>
<reference evidence="2 3" key="1">
    <citation type="submission" date="2019-01" db="EMBL/GenBank/DDBJ databases">
        <title>Draft genome sequence of Psathyrella aberdarensis IHI B618.</title>
        <authorList>
            <person name="Buettner E."/>
            <person name="Kellner H."/>
        </authorList>
    </citation>
    <scope>NUCLEOTIDE SEQUENCE [LARGE SCALE GENOMIC DNA]</scope>
    <source>
        <strain evidence="2 3">IHI B618</strain>
    </source>
</reference>
<dbReference type="Gene3D" id="1.20.1280.50">
    <property type="match status" value="1"/>
</dbReference>
<dbReference type="Proteomes" id="UP000290288">
    <property type="component" value="Unassembled WGS sequence"/>
</dbReference>
<organism evidence="2 3">
    <name type="scientific">Candolleomyces aberdarensis</name>
    <dbReference type="NCBI Taxonomy" id="2316362"/>
    <lineage>
        <taxon>Eukaryota</taxon>
        <taxon>Fungi</taxon>
        <taxon>Dikarya</taxon>
        <taxon>Basidiomycota</taxon>
        <taxon>Agaricomycotina</taxon>
        <taxon>Agaricomycetes</taxon>
        <taxon>Agaricomycetidae</taxon>
        <taxon>Agaricales</taxon>
        <taxon>Agaricineae</taxon>
        <taxon>Psathyrellaceae</taxon>
        <taxon>Candolleomyces</taxon>
    </lineage>
</organism>
<dbReference type="Gene3D" id="3.80.10.10">
    <property type="entry name" value="Ribonuclease Inhibitor"/>
    <property type="match status" value="1"/>
</dbReference>
<dbReference type="Pfam" id="PF12937">
    <property type="entry name" value="F-box-like"/>
    <property type="match status" value="1"/>
</dbReference>
<feature type="domain" description="F-box" evidence="1">
    <location>
        <begin position="53"/>
        <end position="103"/>
    </location>
</feature>
<dbReference type="InterPro" id="IPR032675">
    <property type="entry name" value="LRR_dom_sf"/>
</dbReference>